<dbReference type="GO" id="GO:0007156">
    <property type="term" value="P:homophilic cell adhesion via plasma membrane adhesion molecules"/>
    <property type="evidence" value="ECO:0007669"/>
    <property type="project" value="InterPro"/>
</dbReference>
<keyword evidence="10" id="KW-1015">Disulfide bond</keyword>
<feature type="domain" description="Cadherin" evidence="14">
    <location>
        <begin position="1073"/>
        <end position="1174"/>
    </location>
</feature>
<name>A0A979FRW9_HYAAZ</name>
<keyword evidence="11" id="KW-0325">Glycoprotein</keyword>
<dbReference type="Pfam" id="PF00028">
    <property type="entry name" value="Cadherin"/>
    <property type="match status" value="10"/>
</dbReference>
<feature type="domain" description="Cadherin" evidence="14">
    <location>
        <begin position="504"/>
        <end position="616"/>
    </location>
</feature>
<protein>
    <submittedName>
        <fullName evidence="16">Cadherin-23</fullName>
    </submittedName>
</protein>
<feature type="domain" description="Cadherin" evidence="14">
    <location>
        <begin position="617"/>
        <end position="729"/>
    </location>
</feature>
<dbReference type="PRINTS" id="PR00205">
    <property type="entry name" value="CADHERIN"/>
</dbReference>
<evidence type="ECO:0000256" key="12">
    <source>
        <dbReference type="PROSITE-ProRule" id="PRU00043"/>
    </source>
</evidence>
<dbReference type="GO" id="GO:0001736">
    <property type="term" value="P:establishment of planar polarity"/>
    <property type="evidence" value="ECO:0007669"/>
    <property type="project" value="UniProtKB-ARBA"/>
</dbReference>
<keyword evidence="15" id="KW-1185">Reference proteome</keyword>
<dbReference type="PANTHER" id="PTHR24028">
    <property type="entry name" value="CADHERIN-87A"/>
    <property type="match status" value="1"/>
</dbReference>
<proteinExistence type="predicted"/>
<dbReference type="SMART" id="SM00112">
    <property type="entry name" value="CA"/>
    <property type="match status" value="13"/>
</dbReference>
<evidence type="ECO:0000259" key="14">
    <source>
        <dbReference type="PROSITE" id="PS50268"/>
    </source>
</evidence>
<feature type="domain" description="Cadherin" evidence="14">
    <location>
        <begin position="851"/>
        <end position="954"/>
    </location>
</feature>
<evidence type="ECO:0000313" key="15">
    <source>
        <dbReference type="Proteomes" id="UP000694843"/>
    </source>
</evidence>
<dbReference type="FunFam" id="2.60.40.60:FF:000345">
    <property type="entry name" value="Cadherin 2"/>
    <property type="match status" value="1"/>
</dbReference>
<keyword evidence="3 13" id="KW-0812">Transmembrane</keyword>
<evidence type="ECO:0000256" key="8">
    <source>
        <dbReference type="ARBA" id="ARBA00022989"/>
    </source>
</evidence>
<keyword evidence="7" id="KW-0130">Cell adhesion</keyword>
<dbReference type="GO" id="GO:0007163">
    <property type="term" value="P:establishment or maintenance of cell polarity"/>
    <property type="evidence" value="ECO:0007669"/>
    <property type="project" value="UniProtKB-ARBA"/>
</dbReference>
<evidence type="ECO:0000256" key="3">
    <source>
        <dbReference type="ARBA" id="ARBA00022692"/>
    </source>
</evidence>
<gene>
    <name evidence="16" type="primary">LOC108675211</name>
</gene>
<dbReference type="FunFam" id="2.60.40.60:FF:000118">
    <property type="entry name" value="protocadherin Fat 4"/>
    <property type="match status" value="1"/>
</dbReference>
<evidence type="ECO:0000313" key="16">
    <source>
        <dbReference type="RefSeq" id="XP_047739893.1"/>
    </source>
</evidence>
<dbReference type="PANTHER" id="PTHR24028:SF328">
    <property type="entry name" value="CADHERIN-3"/>
    <property type="match status" value="1"/>
</dbReference>
<evidence type="ECO:0000256" key="1">
    <source>
        <dbReference type="ARBA" id="ARBA00004479"/>
    </source>
</evidence>
<dbReference type="Proteomes" id="UP000694843">
    <property type="component" value="Unplaced"/>
</dbReference>
<dbReference type="FunFam" id="2.60.40.60:FF:000092">
    <property type="entry name" value="Protocadherin 8"/>
    <property type="match status" value="1"/>
</dbReference>
<evidence type="ECO:0000256" key="7">
    <source>
        <dbReference type="ARBA" id="ARBA00022889"/>
    </source>
</evidence>
<evidence type="ECO:0000256" key="9">
    <source>
        <dbReference type="ARBA" id="ARBA00023136"/>
    </source>
</evidence>
<dbReference type="PROSITE" id="PS00232">
    <property type="entry name" value="CADHERIN_1"/>
    <property type="match status" value="7"/>
</dbReference>
<feature type="domain" description="Cadherin" evidence="14">
    <location>
        <begin position="364"/>
        <end position="503"/>
    </location>
</feature>
<evidence type="ECO:0000256" key="6">
    <source>
        <dbReference type="ARBA" id="ARBA00022837"/>
    </source>
</evidence>
<feature type="domain" description="Cadherin" evidence="14">
    <location>
        <begin position="30"/>
        <end position="124"/>
    </location>
</feature>
<dbReference type="FunFam" id="2.60.40.60:FF:000039">
    <property type="entry name" value="FAT atypical cadherin 3"/>
    <property type="match status" value="1"/>
</dbReference>
<dbReference type="SUPFAM" id="SSF49313">
    <property type="entry name" value="Cadherin-like"/>
    <property type="match status" value="14"/>
</dbReference>
<dbReference type="PROSITE" id="PS50268">
    <property type="entry name" value="CADHERIN_2"/>
    <property type="match status" value="13"/>
</dbReference>
<dbReference type="InterPro" id="IPR050174">
    <property type="entry name" value="Protocadherin/Cadherin-CA"/>
</dbReference>
<dbReference type="FunFam" id="2.60.40.60:FF:000015">
    <property type="entry name" value="FAT atypical cadherin 1"/>
    <property type="match status" value="1"/>
</dbReference>
<evidence type="ECO:0000256" key="11">
    <source>
        <dbReference type="ARBA" id="ARBA00023180"/>
    </source>
</evidence>
<dbReference type="GO" id="GO:0005509">
    <property type="term" value="F:calcium ion binding"/>
    <property type="evidence" value="ECO:0007669"/>
    <property type="project" value="UniProtKB-UniRule"/>
</dbReference>
<reference evidence="16" key="1">
    <citation type="submission" date="2025-08" db="UniProtKB">
        <authorList>
            <consortium name="RefSeq"/>
        </authorList>
    </citation>
    <scope>IDENTIFICATION</scope>
    <source>
        <tissue evidence="16">Whole organism</tissue>
    </source>
</reference>
<dbReference type="RefSeq" id="XP_047739893.1">
    <property type="nucleotide sequence ID" value="XM_047883937.1"/>
</dbReference>
<feature type="domain" description="Cadherin" evidence="14">
    <location>
        <begin position="1177"/>
        <end position="1284"/>
    </location>
</feature>
<feature type="domain" description="Cadherin" evidence="14">
    <location>
        <begin position="1405"/>
        <end position="1525"/>
    </location>
</feature>
<evidence type="ECO:0000256" key="13">
    <source>
        <dbReference type="SAM" id="Phobius"/>
    </source>
</evidence>
<dbReference type="FunFam" id="2.60.40.60:FF:000306">
    <property type="entry name" value="Cadherin 23"/>
    <property type="match status" value="1"/>
</dbReference>
<keyword evidence="8 13" id="KW-1133">Transmembrane helix</keyword>
<dbReference type="GeneID" id="108675211"/>
<feature type="domain" description="Cadherin" evidence="14">
    <location>
        <begin position="955"/>
        <end position="1065"/>
    </location>
</feature>
<keyword evidence="5" id="KW-0677">Repeat</keyword>
<dbReference type="OrthoDB" id="6510378at2759"/>
<feature type="domain" description="Cadherin" evidence="14">
    <location>
        <begin position="729"/>
        <end position="850"/>
    </location>
</feature>
<keyword evidence="6 12" id="KW-0106">Calcium</keyword>
<dbReference type="GO" id="GO:0005886">
    <property type="term" value="C:plasma membrane"/>
    <property type="evidence" value="ECO:0007669"/>
    <property type="project" value="InterPro"/>
</dbReference>
<accession>A0A979FRW9</accession>
<evidence type="ECO:0000256" key="10">
    <source>
        <dbReference type="ARBA" id="ARBA00023157"/>
    </source>
</evidence>
<dbReference type="OMA" id="DQGKNGT"/>
<dbReference type="FunFam" id="2.60.40.60:FF:000058">
    <property type="entry name" value="FAT atypical cadherin 3"/>
    <property type="match status" value="1"/>
</dbReference>
<feature type="transmembrane region" description="Helical" evidence="13">
    <location>
        <begin position="1628"/>
        <end position="1652"/>
    </location>
</feature>
<organism evidence="15 16">
    <name type="scientific">Hyalella azteca</name>
    <name type="common">Amphipod</name>
    <dbReference type="NCBI Taxonomy" id="294128"/>
    <lineage>
        <taxon>Eukaryota</taxon>
        <taxon>Metazoa</taxon>
        <taxon>Ecdysozoa</taxon>
        <taxon>Arthropoda</taxon>
        <taxon>Crustacea</taxon>
        <taxon>Multicrustacea</taxon>
        <taxon>Malacostraca</taxon>
        <taxon>Eumalacostraca</taxon>
        <taxon>Peracarida</taxon>
        <taxon>Amphipoda</taxon>
        <taxon>Senticaudata</taxon>
        <taxon>Talitrida</taxon>
        <taxon>Talitroidea</taxon>
        <taxon>Hyalellidae</taxon>
        <taxon>Hyalella</taxon>
    </lineage>
</organism>
<evidence type="ECO:0000256" key="5">
    <source>
        <dbReference type="ARBA" id="ARBA00022737"/>
    </source>
</evidence>
<feature type="domain" description="Cadherin" evidence="14">
    <location>
        <begin position="1285"/>
        <end position="1404"/>
    </location>
</feature>
<dbReference type="GO" id="GO:0048589">
    <property type="term" value="P:developmental growth"/>
    <property type="evidence" value="ECO:0007669"/>
    <property type="project" value="UniProtKB-ARBA"/>
</dbReference>
<feature type="domain" description="Cadherin" evidence="14">
    <location>
        <begin position="215"/>
        <end position="368"/>
    </location>
</feature>
<keyword evidence="2" id="KW-0245">EGF-like domain</keyword>
<dbReference type="InterPro" id="IPR020894">
    <property type="entry name" value="Cadherin_CS"/>
</dbReference>
<dbReference type="GO" id="GO:0048513">
    <property type="term" value="P:animal organ development"/>
    <property type="evidence" value="ECO:0007669"/>
    <property type="project" value="UniProtKB-ARBA"/>
</dbReference>
<keyword evidence="4" id="KW-0732">Signal</keyword>
<dbReference type="InterPro" id="IPR015919">
    <property type="entry name" value="Cadherin-like_sf"/>
</dbReference>
<evidence type="ECO:0000256" key="4">
    <source>
        <dbReference type="ARBA" id="ARBA00022729"/>
    </source>
</evidence>
<dbReference type="Gene3D" id="2.60.40.60">
    <property type="entry name" value="Cadherins"/>
    <property type="match status" value="14"/>
</dbReference>
<dbReference type="CDD" id="cd11304">
    <property type="entry name" value="Cadherin_repeat"/>
    <property type="match status" value="13"/>
</dbReference>
<keyword evidence="9 13" id="KW-0472">Membrane</keyword>
<sequence length="1792" mass="197404">MICSVSANSPPRFVIEEGNEIVVNLREGPSTPVGSVITKLQASDPDGDDLVFGSQGEDAKALLHIEKTGPNTATVSLKTLLDREQRGEYTLVLTVTDGKLGDDTYVTQSLLLLVEDVNDNEPVFLPYDSSILVEENSAPRVLASLRAMDSDEGPYGQVVYALSGDQGDERVFSVNTVGSKAVLKLTGTLDYETKNIYQLKYLYACGVLQGNVTRIPEDIPVNAGVLQVKAVDGDRGVDNRIRYSLLDGGDGFFGLDADSGVLYVAQPLDRERDGATGEAFFIRIRGVNGTFRLEVEGAGGVFDVTPHEGINLASFLVRVRDPALLDYERLQVVNFTLVARETVPDRPKSSSCLVSVYIRDTNDNVPIFERDMYEAEEVSSVVSPAPSSTTEVTVVLTDVNDQTPQFRASHYVAEVSESSQFNMPVNFIGDAIPEVYDNDQVSRLSLDAVTGALRLKEAAVLDREEVSDFFVTVEVRDDNGHGNRNTVGVHVIIVDVNDNAPVFSERGYEAKIDENSPDFSVPLVVVARDADANGTVNHEVRYSLVGGDPQQNFTLDAVRGELRPSGPLDYERLKPEGSLRFFNLTVKATDLGTPPLSSLCQVVVYVGDVNDHSPEFGEDAYYMAVHEDTPGGTTVIHVHAHDGDGSALYSKVVYRLQHGAEDKFVIDAETGAILVARGAVLDPDRTQPRTTEYLLEVVALDGGIGEAQRQTVTFVNISIVDVNNKPPVFIDPGTVRVRESVTPGNFIAKVAAFDVDDDAELRYALDTAGSEARNEEGAVVKPSEYNYAEAFDIGETDGVIRLVRALDREKVETIRLLVLCEDLNTQQGSRSTSTTLTIIVEDTNDNDPQFRRPLYGRSVAENAKVGMTILTVVADDVDKNRTIIYSLEGGQNVTGLVHLDPETGEVVVKSRIDREAFQWLNFSVVAADSGVPQRTQHVDVFLQIVDENDNVPYFVNPPSRVVVSEDAPPGTVILELLAADADEGDYSRITYLLDPKSSQGMFKMDPDNGQLSVAQPLDREKIKQYNLIAEAWDNYKYGGAAGDSRKVFTHIIVDIADINDEVPVFDPRSGCSTVTEFHAAGDAVAVVRASDADDPEGGNGKIRFSITGGNDKGLFDIETIDMNSARIITRAPLVGLYGNYTIMVAATDLGDPPNEMLQPVDVCVTDYNDHPPRFVSPNSNLTIRVPENATVGSLVIQVRAVDDDVGANGAVRYRLLKDSSAVHRTFGVDQMTGAITLLRPLDREMQKLYELRIEAHDQGLPTPLKGDLDLTIYVRNVNDNKPQFPQDFVVVNFTENTSPGSDSLLLPDTVDVDDLDLDELDNSVCYYIVGGDSLKSFSLDKLTHVLQAVKPLDREELEQHVLIVQASEDCVKEPPQVPEFDATDDTLLKVIVNVNDVNDNSPKFLKKVFTGGISTESAFGFEVLELMAEDLDYGSNAALRFQMIGTVQATVSEGLDHLRQQPFVVDPKTGIVKLNFDPQRGMKGYFDFKVGVTDGSEWQDEARVFVYLLREDQRVRFLLRLAPDEIRSRIEYLRDYLSNVTGAIVNVDEYRVHETQDGDVDQTKTDLYLHFVNPEDNSVLEVPQVLSTIDKNVHRLDHLFKELNVLDTSQAHLVGVAGVGLSSDDNLLMVWLVGVVAFLALLLVVTLSLCVAQRAHYARQLKAATATAFGSNESVLNRNPTVPNTNLHSVEGSNPIWMSGGFDNEWYKEEESLRYQAFTLITTTRTVATYITPSRSSPTRSWRRSLRPQNFDFFSSQVVDPHHYDTYRSNLHHTFKKLTNPLIEKKLETTEL</sequence>
<dbReference type="InterPro" id="IPR002126">
    <property type="entry name" value="Cadherin-like_dom"/>
</dbReference>
<comment type="subcellular location">
    <subcellularLocation>
        <location evidence="1">Membrane</location>
        <topology evidence="1">Single-pass type I membrane protein</topology>
    </subcellularLocation>
</comment>
<dbReference type="KEGG" id="hazt:108675211"/>
<feature type="domain" description="Cadherin" evidence="14">
    <location>
        <begin position="125"/>
        <end position="199"/>
    </location>
</feature>
<evidence type="ECO:0000256" key="2">
    <source>
        <dbReference type="ARBA" id="ARBA00022536"/>
    </source>
</evidence>